<feature type="repeat" description="ANK" evidence="6">
    <location>
        <begin position="66"/>
        <end position="99"/>
    </location>
</feature>
<comment type="caution">
    <text evidence="8">The sequence shown here is derived from an EMBL/GenBank/DDBJ whole genome shotgun (WGS) entry which is preliminary data.</text>
</comment>
<feature type="domain" description="Protein kinase" evidence="7">
    <location>
        <begin position="470"/>
        <end position="721"/>
    </location>
</feature>
<sequence length="729" mass="83852">MSLLFDSISKQCYLDFKKELKQNKADPNARLNETGTTPLMYLIDKNSNKKFFSLLLKTCDPNLVNNKQTALHLAIRKRVPEEILDLFLEKELDLTLRDNYQNTVLHGAIRYSCTEEFIEKLIKKGAPINALNIDGESPLFSIFRYRLNFKLFDLFLEHNATITTKTAVNNTLLHYAIKYKKREMKVEIFMKFMEKIVQKGVNTKSKNIYGDTALHYACLYDSDKQVINWLIKRRAHVTSQNALKQTPLYYFCMKNEETVNLVEVQKKMVVLIQKKKSILNNQDIFGNTPLHTACMCGCSVDIIILLLNKGAKVNVMNNIKQTPLHLVCQNNEYEERKRDTIIALVGKGASVNAQDLETLAPLHLACLNGLGTEVVDILINRGANPRLKSKYGDPYRISRKSKNAKASKILYKTRSVGIKRYKENSELREAERELFEKKNTQTRQVRLNIVKQTTHQIDLLDAPEIDTDEIKNLQEIGEGKSKIVYRGKYNNGVVALLKLKGQFNFDKKEIETFKSEIQILNNFRHPNMVQIFGASTKVPNYAIICEFCEGGDLTHLLQSTEKITDEKKFKLAEDIAKGLSFLHDKNIIHRDLKSANVLITKDVAKITDLGISIIQSKKGETLTEYAGTKIWMAPEILRGEQYSFSADIYSMGIILWEIATRKLPLTELKESEIMEKVGNQNYRPKLPEKWTYFNELMASCWDTDPNVRPQAVEFLEEIQTIKQKYDEEN</sequence>
<keyword evidence="5" id="KW-0067">ATP-binding</keyword>
<keyword evidence="3" id="KW-0547">Nucleotide-binding</keyword>
<dbReference type="PROSITE" id="PS50088">
    <property type="entry name" value="ANK_REPEAT"/>
    <property type="match status" value="6"/>
</dbReference>
<comment type="similarity">
    <text evidence="1">Belongs to the protein kinase superfamily. TKL Ser/Thr protein kinase family.</text>
</comment>
<dbReference type="PRINTS" id="PR00109">
    <property type="entry name" value="TYRKINASE"/>
</dbReference>
<dbReference type="GO" id="GO:0004674">
    <property type="term" value="F:protein serine/threonine kinase activity"/>
    <property type="evidence" value="ECO:0007669"/>
    <property type="project" value="TreeGrafter"/>
</dbReference>
<dbReference type="AlphaFoldDB" id="A0AAV7ZWS5"/>
<dbReference type="SMART" id="SM00220">
    <property type="entry name" value="S_TKc"/>
    <property type="match status" value="1"/>
</dbReference>
<protein>
    <submittedName>
        <fullName evidence="8">Leucine rich repeat kinase</fullName>
    </submittedName>
</protein>
<dbReference type="EMBL" id="JANTQA010000023">
    <property type="protein sequence ID" value="KAJ3444843.1"/>
    <property type="molecule type" value="Genomic_DNA"/>
</dbReference>
<dbReference type="Pfam" id="PF00023">
    <property type="entry name" value="Ank"/>
    <property type="match status" value="1"/>
</dbReference>
<dbReference type="SUPFAM" id="SSF56112">
    <property type="entry name" value="Protein kinase-like (PK-like)"/>
    <property type="match status" value="1"/>
</dbReference>
<dbReference type="PROSITE" id="PS50297">
    <property type="entry name" value="ANK_REP_REGION"/>
    <property type="match status" value="2"/>
</dbReference>
<proteinExistence type="inferred from homology"/>
<dbReference type="InterPro" id="IPR036770">
    <property type="entry name" value="Ankyrin_rpt-contain_sf"/>
</dbReference>
<evidence type="ECO:0000256" key="4">
    <source>
        <dbReference type="ARBA" id="ARBA00022777"/>
    </source>
</evidence>
<evidence type="ECO:0000256" key="3">
    <source>
        <dbReference type="ARBA" id="ARBA00022741"/>
    </source>
</evidence>
<feature type="repeat" description="ANK" evidence="6">
    <location>
        <begin position="319"/>
        <end position="356"/>
    </location>
</feature>
<keyword evidence="2" id="KW-0808">Transferase</keyword>
<evidence type="ECO:0000256" key="5">
    <source>
        <dbReference type="ARBA" id="ARBA00022840"/>
    </source>
</evidence>
<dbReference type="InterPro" id="IPR000719">
    <property type="entry name" value="Prot_kinase_dom"/>
</dbReference>
<evidence type="ECO:0000313" key="8">
    <source>
        <dbReference type="EMBL" id="KAJ3444843.1"/>
    </source>
</evidence>
<keyword evidence="6" id="KW-0040">ANK repeat</keyword>
<dbReference type="Proteomes" id="UP001146793">
    <property type="component" value="Unassembled WGS sequence"/>
</dbReference>
<evidence type="ECO:0000313" key="9">
    <source>
        <dbReference type="Proteomes" id="UP001146793"/>
    </source>
</evidence>
<dbReference type="InterPro" id="IPR001245">
    <property type="entry name" value="Ser-Thr/Tyr_kinase_cat_dom"/>
</dbReference>
<gene>
    <name evidence="8" type="ORF">M0812_10704</name>
</gene>
<dbReference type="SUPFAM" id="SSF48403">
    <property type="entry name" value="Ankyrin repeat"/>
    <property type="match status" value="2"/>
</dbReference>
<dbReference type="PROSITE" id="PS00108">
    <property type="entry name" value="PROTEIN_KINASE_ST"/>
    <property type="match status" value="1"/>
</dbReference>
<accession>A0AAV7ZWS5</accession>
<dbReference type="Gene3D" id="1.10.510.10">
    <property type="entry name" value="Transferase(Phosphotransferase) domain 1"/>
    <property type="match status" value="1"/>
</dbReference>
<name>A0AAV7ZWS5_9EUKA</name>
<organism evidence="8 9">
    <name type="scientific">Anaeramoeba flamelloides</name>
    <dbReference type="NCBI Taxonomy" id="1746091"/>
    <lineage>
        <taxon>Eukaryota</taxon>
        <taxon>Metamonada</taxon>
        <taxon>Anaeramoebidae</taxon>
        <taxon>Anaeramoeba</taxon>
    </lineage>
</organism>
<feature type="repeat" description="ANK" evidence="6">
    <location>
        <begin position="357"/>
        <end position="390"/>
    </location>
</feature>
<evidence type="ECO:0000256" key="2">
    <source>
        <dbReference type="ARBA" id="ARBA00022679"/>
    </source>
</evidence>
<evidence type="ECO:0000259" key="7">
    <source>
        <dbReference type="PROSITE" id="PS50011"/>
    </source>
</evidence>
<dbReference type="PROSITE" id="PS50011">
    <property type="entry name" value="PROTEIN_KINASE_DOM"/>
    <property type="match status" value="1"/>
</dbReference>
<dbReference type="CDD" id="cd13999">
    <property type="entry name" value="STKc_MAP3K-like"/>
    <property type="match status" value="1"/>
</dbReference>
<dbReference type="PANTHER" id="PTHR44329:SF288">
    <property type="entry name" value="MITOGEN-ACTIVATED PROTEIN KINASE KINASE KINASE 20"/>
    <property type="match status" value="1"/>
</dbReference>
<keyword evidence="4 8" id="KW-0418">Kinase</keyword>
<dbReference type="Gene3D" id="1.25.40.20">
    <property type="entry name" value="Ankyrin repeat-containing domain"/>
    <property type="match status" value="3"/>
</dbReference>
<dbReference type="GO" id="GO:0005524">
    <property type="term" value="F:ATP binding"/>
    <property type="evidence" value="ECO:0007669"/>
    <property type="project" value="UniProtKB-KW"/>
</dbReference>
<evidence type="ECO:0000256" key="1">
    <source>
        <dbReference type="ARBA" id="ARBA00005843"/>
    </source>
</evidence>
<dbReference type="SMART" id="SM00248">
    <property type="entry name" value="ANK"/>
    <property type="match status" value="10"/>
</dbReference>
<dbReference type="Pfam" id="PF07714">
    <property type="entry name" value="PK_Tyr_Ser-Thr"/>
    <property type="match status" value="1"/>
</dbReference>
<dbReference type="InterPro" id="IPR051681">
    <property type="entry name" value="Ser/Thr_Kinases-Pseudokinases"/>
</dbReference>
<dbReference type="InterPro" id="IPR011009">
    <property type="entry name" value="Kinase-like_dom_sf"/>
</dbReference>
<feature type="repeat" description="ANK" evidence="6">
    <location>
        <begin position="209"/>
        <end position="242"/>
    </location>
</feature>
<dbReference type="Pfam" id="PF12796">
    <property type="entry name" value="Ank_2"/>
    <property type="match status" value="3"/>
</dbReference>
<dbReference type="InterPro" id="IPR008271">
    <property type="entry name" value="Ser/Thr_kinase_AS"/>
</dbReference>
<feature type="repeat" description="ANK" evidence="6">
    <location>
        <begin position="100"/>
        <end position="133"/>
    </location>
</feature>
<dbReference type="PANTHER" id="PTHR44329">
    <property type="entry name" value="SERINE/THREONINE-PROTEIN KINASE TNNI3K-RELATED"/>
    <property type="match status" value="1"/>
</dbReference>
<evidence type="ECO:0000256" key="6">
    <source>
        <dbReference type="PROSITE-ProRule" id="PRU00023"/>
    </source>
</evidence>
<feature type="repeat" description="ANK" evidence="6">
    <location>
        <begin position="285"/>
        <end position="318"/>
    </location>
</feature>
<dbReference type="InterPro" id="IPR002110">
    <property type="entry name" value="Ankyrin_rpt"/>
</dbReference>
<reference evidence="8" key="1">
    <citation type="submission" date="2022-08" db="EMBL/GenBank/DDBJ databases">
        <title>Novel sulphate-reducing endosymbionts in the free-living metamonad Anaeramoeba.</title>
        <authorList>
            <person name="Jerlstrom-Hultqvist J."/>
            <person name="Cepicka I."/>
            <person name="Gallot-Lavallee L."/>
            <person name="Salas-Leiva D."/>
            <person name="Curtis B.A."/>
            <person name="Zahonova K."/>
            <person name="Pipaliya S."/>
            <person name="Dacks J."/>
            <person name="Roger A.J."/>
        </authorList>
    </citation>
    <scope>NUCLEOTIDE SEQUENCE</scope>
    <source>
        <strain evidence="8">Busselton2</strain>
    </source>
</reference>